<gene>
    <name evidence="2" type="ORF">GCM10007384_37480</name>
</gene>
<feature type="transmembrane region" description="Helical" evidence="1">
    <location>
        <begin position="216"/>
        <end position="239"/>
    </location>
</feature>
<sequence length="369" mass="42752">MSDITKFYSLAHIYIALIGGVLLLAIWYNIKKRFRQFLEEDDSQKRIDKGLLYLSMALFVWVFSGTWIYMANLFSFINTILFDVGYSFFSVLNTLVLLLALFYFDFAPQFLYKNKRNTFILIIITILVSVITFILIQYNKDNPVINGVRISGVPDLIFSCFLTYLLTISFYKTFMNRGLKLVAVISVLAFLFMLLSQVPDVFVNIGDTLYRNLIKIVAKTSFISIFLVLATSWVIQLALTPKPSEMTIKFLDWSLVKITIPSKEIYDKTIDFGSKTTQYKNLLRFAVKRKYEEGEKQYLLVSSGGEIKSQTYLSRIIENINTILQLPSISQLERKDLFTFMGQGKYRLRVIPENIIIDQVLLEEFNKSL</sequence>
<feature type="transmembrane region" description="Helical" evidence="1">
    <location>
        <begin position="86"/>
        <end position="106"/>
    </location>
</feature>
<feature type="transmembrane region" description="Helical" evidence="1">
    <location>
        <begin position="150"/>
        <end position="171"/>
    </location>
</feature>
<feature type="transmembrane region" description="Helical" evidence="1">
    <location>
        <begin position="178"/>
        <end position="196"/>
    </location>
</feature>
<reference evidence="2 3" key="1">
    <citation type="journal article" date="2014" name="Int. J. Syst. Evol. Microbiol.">
        <title>Complete genome sequence of Corynebacterium casei LMG S-19264T (=DSM 44701T), isolated from a smear-ripened cheese.</title>
        <authorList>
            <consortium name="US DOE Joint Genome Institute (JGI-PGF)"/>
            <person name="Walter F."/>
            <person name="Albersmeier A."/>
            <person name="Kalinowski J."/>
            <person name="Ruckert C."/>
        </authorList>
    </citation>
    <scope>NUCLEOTIDE SEQUENCE [LARGE SCALE GENOMIC DNA]</scope>
    <source>
        <strain evidence="2 3">KCTC 12285</strain>
    </source>
</reference>
<dbReference type="AlphaFoldDB" id="A0A918N4W2"/>
<proteinExistence type="predicted"/>
<feature type="transmembrane region" description="Helical" evidence="1">
    <location>
        <begin position="51"/>
        <end position="74"/>
    </location>
</feature>
<evidence type="ECO:0000313" key="2">
    <source>
        <dbReference type="EMBL" id="GGX33274.1"/>
    </source>
</evidence>
<feature type="transmembrane region" description="Helical" evidence="1">
    <location>
        <begin position="12"/>
        <end position="30"/>
    </location>
</feature>
<dbReference type="RefSeq" id="WP_027413787.1">
    <property type="nucleotide sequence ID" value="NZ_BMWS01000039.1"/>
</dbReference>
<evidence type="ECO:0000256" key="1">
    <source>
        <dbReference type="SAM" id="Phobius"/>
    </source>
</evidence>
<organism evidence="2 3">
    <name type="scientific">Aquimarina muelleri</name>
    <dbReference type="NCBI Taxonomy" id="279356"/>
    <lineage>
        <taxon>Bacteria</taxon>
        <taxon>Pseudomonadati</taxon>
        <taxon>Bacteroidota</taxon>
        <taxon>Flavobacteriia</taxon>
        <taxon>Flavobacteriales</taxon>
        <taxon>Flavobacteriaceae</taxon>
        <taxon>Aquimarina</taxon>
    </lineage>
</organism>
<dbReference type="Proteomes" id="UP000601108">
    <property type="component" value="Unassembled WGS sequence"/>
</dbReference>
<keyword evidence="3" id="KW-1185">Reference proteome</keyword>
<evidence type="ECO:0000313" key="3">
    <source>
        <dbReference type="Proteomes" id="UP000601108"/>
    </source>
</evidence>
<comment type="caution">
    <text evidence="2">The sequence shown here is derived from an EMBL/GenBank/DDBJ whole genome shotgun (WGS) entry which is preliminary data.</text>
</comment>
<protein>
    <submittedName>
        <fullName evidence="2">Uncharacterized protein</fullName>
    </submittedName>
</protein>
<accession>A0A918N4W2</accession>
<feature type="transmembrane region" description="Helical" evidence="1">
    <location>
        <begin position="118"/>
        <end position="138"/>
    </location>
</feature>
<dbReference type="EMBL" id="BMWS01000039">
    <property type="protein sequence ID" value="GGX33274.1"/>
    <property type="molecule type" value="Genomic_DNA"/>
</dbReference>
<keyword evidence="1" id="KW-0472">Membrane</keyword>
<name>A0A918N4W2_9FLAO</name>
<keyword evidence="1" id="KW-0812">Transmembrane</keyword>
<keyword evidence="1" id="KW-1133">Transmembrane helix</keyword>